<keyword evidence="3" id="KW-0809">Transit peptide</keyword>
<dbReference type="STRING" id="135208.A0A4Y9ZWC1"/>
<sequence>MLSVAQKHPTFVVPVPHVSDIDTPEAQSAEQQKTFEFYFMQWAFYEAPPVPVPGQTGGFPFTDPAPAPSAPPPTAPNPRTATILFTPLLEYKLRQTFATPYLILTFYPDLASSHDVVLMRGEITPRANSTPDEADFLLSQQDAQLLALAVQKFFLWTGGADGKEREALLKTFHEQPENFKWEDLLKHAGL</sequence>
<dbReference type="GO" id="GO:0033615">
    <property type="term" value="P:mitochondrial proton-transporting ATP synthase complex assembly"/>
    <property type="evidence" value="ECO:0007669"/>
    <property type="project" value="TreeGrafter"/>
</dbReference>
<organism evidence="6 7">
    <name type="scientific">Hericium alpestre</name>
    <dbReference type="NCBI Taxonomy" id="135208"/>
    <lineage>
        <taxon>Eukaryota</taxon>
        <taxon>Fungi</taxon>
        <taxon>Dikarya</taxon>
        <taxon>Basidiomycota</taxon>
        <taxon>Agaricomycotina</taxon>
        <taxon>Agaricomycetes</taxon>
        <taxon>Russulales</taxon>
        <taxon>Hericiaceae</taxon>
        <taxon>Hericium</taxon>
    </lineage>
</organism>
<feature type="region of interest" description="Disordered" evidence="5">
    <location>
        <begin position="55"/>
        <end position="77"/>
    </location>
</feature>
<dbReference type="PANTHER" id="PTHR13126">
    <property type="entry name" value="CHAPERONE ATP11"/>
    <property type="match status" value="1"/>
</dbReference>
<evidence type="ECO:0000256" key="2">
    <source>
        <dbReference type="ARBA" id="ARBA00009116"/>
    </source>
</evidence>
<dbReference type="InterPro" id="IPR010591">
    <property type="entry name" value="ATP11"/>
</dbReference>
<feature type="compositionally biased region" description="Pro residues" evidence="5">
    <location>
        <begin position="63"/>
        <end position="76"/>
    </location>
</feature>
<dbReference type="PANTHER" id="PTHR13126:SF0">
    <property type="entry name" value="ATP SYNTHASE MITOCHONDRIAL F1 COMPLEX ASSEMBLY FACTOR 1"/>
    <property type="match status" value="1"/>
</dbReference>
<evidence type="ECO:0000313" key="6">
    <source>
        <dbReference type="EMBL" id="TFY77788.1"/>
    </source>
</evidence>
<comment type="subcellular location">
    <subcellularLocation>
        <location evidence="1">Mitochondrion</location>
    </subcellularLocation>
</comment>
<proteinExistence type="inferred from homology"/>
<protein>
    <submittedName>
        <fullName evidence="6">Uncharacterized protein</fullName>
    </submittedName>
</protein>
<evidence type="ECO:0000256" key="5">
    <source>
        <dbReference type="SAM" id="MobiDB-lite"/>
    </source>
</evidence>
<comment type="similarity">
    <text evidence="2">Belongs to the ATP11 family.</text>
</comment>
<keyword evidence="7" id="KW-1185">Reference proteome</keyword>
<reference evidence="6 7" key="1">
    <citation type="submission" date="2019-02" db="EMBL/GenBank/DDBJ databases">
        <title>Genome sequencing of the rare red list fungi Hericium alpestre (H. flagellum).</title>
        <authorList>
            <person name="Buettner E."/>
            <person name="Kellner H."/>
        </authorList>
    </citation>
    <scope>NUCLEOTIDE SEQUENCE [LARGE SCALE GENOMIC DNA]</scope>
    <source>
        <strain evidence="6 7">DSM 108284</strain>
    </source>
</reference>
<evidence type="ECO:0000256" key="1">
    <source>
        <dbReference type="ARBA" id="ARBA00004173"/>
    </source>
</evidence>
<dbReference type="Pfam" id="PF06644">
    <property type="entry name" value="ATP11"/>
    <property type="match status" value="1"/>
</dbReference>
<dbReference type="OrthoDB" id="16535at2759"/>
<name>A0A4Y9ZWC1_9AGAM</name>
<evidence type="ECO:0000313" key="7">
    <source>
        <dbReference type="Proteomes" id="UP000298061"/>
    </source>
</evidence>
<evidence type="ECO:0000256" key="4">
    <source>
        <dbReference type="ARBA" id="ARBA00023128"/>
    </source>
</evidence>
<dbReference type="AlphaFoldDB" id="A0A4Y9ZWC1"/>
<comment type="caution">
    <text evidence="6">The sequence shown here is derived from an EMBL/GenBank/DDBJ whole genome shotgun (WGS) entry which is preliminary data.</text>
</comment>
<gene>
    <name evidence="6" type="ORF">EWM64_g6223</name>
</gene>
<evidence type="ECO:0000256" key="3">
    <source>
        <dbReference type="ARBA" id="ARBA00022946"/>
    </source>
</evidence>
<dbReference type="GO" id="GO:0005739">
    <property type="term" value="C:mitochondrion"/>
    <property type="evidence" value="ECO:0007669"/>
    <property type="project" value="UniProtKB-SubCell"/>
</dbReference>
<dbReference type="Proteomes" id="UP000298061">
    <property type="component" value="Unassembled WGS sequence"/>
</dbReference>
<accession>A0A4Y9ZWC1</accession>
<keyword evidence="4" id="KW-0496">Mitochondrion</keyword>
<dbReference type="EMBL" id="SFCI01000822">
    <property type="protein sequence ID" value="TFY77788.1"/>
    <property type="molecule type" value="Genomic_DNA"/>
</dbReference>